<organism evidence="1 2">
    <name type="scientific">Vespula squamosa</name>
    <name type="common">Southern yellow jacket</name>
    <name type="synonym">Wasp</name>
    <dbReference type="NCBI Taxonomy" id="30214"/>
    <lineage>
        <taxon>Eukaryota</taxon>
        <taxon>Metazoa</taxon>
        <taxon>Ecdysozoa</taxon>
        <taxon>Arthropoda</taxon>
        <taxon>Hexapoda</taxon>
        <taxon>Insecta</taxon>
        <taxon>Pterygota</taxon>
        <taxon>Neoptera</taxon>
        <taxon>Endopterygota</taxon>
        <taxon>Hymenoptera</taxon>
        <taxon>Apocrita</taxon>
        <taxon>Aculeata</taxon>
        <taxon>Vespoidea</taxon>
        <taxon>Vespidae</taxon>
        <taxon>Vespinae</taxon>
        <taxon>Vespula</taxon>
    </lineage>
</organism>
<dbReference type="Proteomes" id="UP001607302">
    <property type="component" value="Unassembled WGS sequence"/>
</dbReference>
<keyword evidence="2" id="KW-1185">Reference proteome</keyword>
<dbReference type="AlphaFoldDB" id="A0ABD2BZ07"/>
<gene>
    <name evidence="1" type="ORF">V1478_002098</name>
</gene>
<accession>A0ABD2BZ07</accession>
<comment type="caution">
    <text evidence="1">The sequence shown here is derived from an EMBL/GenBank/DDBJ whole genome shotgun (WGS) entry which is preliminary data.</text>
</comment>
<evidence type="ECO:0000313" key="2">
    <source>
        <dbReference type="Proteomes" id="UP001607302"/>
    </source>
</evidence>
<sequence>MTKLKITSNEVLQLKKDWREMDLRYRYAHARRELFNCFRSDVMPDLSGEYQLDTSFIFIVLIDFRSRNYNLRWAGGGDGGGGIAQVILINDSTIQE</sequence>
<protein>
    <submittedName>
        <fullName evidence="1">Uncharacterized protein</fullName>
    </submittedName>
</protein>
<name>A0ABD2BZ07_VESSQ</name>
<reference evidence="1 2" key="1">
    <citation type="journal article" date="2024" name="Ann. Entomol. Soc. Am.">
        <title>Genomic analyses of the southern and eastern yellowjacket wasps (Hymenoptera: Vespidae) reveal evolutionary signatures of social life.</title>
        <authorList>
            <person name="Catto M.A."/>
            <person name="Caine P.B."/>
            <person name="Orr S.E."/>
            <person name="Hunt B.G."/>
            <person name="Goodisman M.A.D."/>
        </authorList>
    </citation>
    <scope>NUCLEOTIDE SEQUENCE [LARGE SCALE GENOMIC DNA]</scope>
    <source>
        <strain evidence="1">233</strain>
        <tissue evidence="1">Head and thorax</tissue>
    </source>
</reference>
<dbReference type="EMBL" id="JAUDFV010000027">
    <property type="protein sequence ID" value="KAL2738012.1"/>
    <property type="molecule type" value="Genomic_DNA"/>
</dbReference>
<proteinExistence type="predicted"/>
<evidence type="ECO:0000313" key="1">
    <source>
        <dbReference type="EMBL" id="KAL2738012.1"/>
    </source>
</evidence>